<dbReference type="EMBL" id="FNQY01000010">
    <property type="protein sequence ID" value="SEA20937.1"/>
    <property type="molecule type" value="Genomic_DNA"/>
</dbReference>
<reference evidence="8 9" key="1">
    <citation type="submission" date="2016-10" db="EMBL/GenBank/DDBJ databases">
        <authorList>
            <person name="de Groot N.N."/>
        </authorList>
    </citation>
    <scope>NUCLEOTIDE SEQUENCE [LARGE SCALE GENOMIC DNA]</scope>
    <source>
        <strain evidence="8 9">Vu-144</strain>
    </source>
</reference>
<dbReference type="STRING" id="551991.SAMN05192529_110129"/>
<evidence type="ECO:0000259" key="7">
    <source>
        <dbReference type="Pfam" id="PF14322"/>
    </source>
</evidence>
<evidence type="ECO:0000256" key="1">
    <source>
        <dbReference type="ARBA" id="ARBA00004442"/>
    </source>
</evidence>
<dbReference type="SUPFAM" id="SSF48452">
    <property type="entry name" value="TPR-like"/>
    <property type="match status" value="1"/>
</dbReference>
<keyword evidence="3" id="KW-0732">Signal</keyword>
<name>A0A1H3ZB89_9BACT</name>
<comment type="subcellular location">
    <subcellularLocation>
        <location evidence="1">Cell outer membrane</location>
    </subcellularLocation>
</comment>
<evidence type="ECO:0000256" key="5">
    <source>
        <dbReference type="ARBA" id="ARBA00023237"/>
    </source>
</evidence>
<dbReference type="AlphaFoldDB" id="A0A1H3ZB89"/>
<evidence type="ECO:0000313" key="9">
    <source>
        <dbReference type="Proteomes" id="UP000199041"/>
    </source>
</evidence>
<evidence type="ECO:0000256" key="3">
    <source>
        <dbReference type="ARBA" id="ARBA00022729"/>
    </source>
</evidence>
<dbReference type="GO" id="GO:0009279">
    <property type="term" value="C:cell outer membrane"/>
    <property type="evidence" value="ECO:0007669"/>
    <property type="project" value="UniProtKB-SubCell"/>
</dbReference>
<keyword evidence="4" id="KW-0472">Membrane</keyword>
<dbReference type="InterPro" id="IPR011990">
    <property type="entry name" value="TPR-like_helical_dom_sf"/>
</dbReference>
<dbReference type="OrthoDB" id="5694214at2"/>
<proteinExistence type="inferred from homology"/>
<dbReference type="Gene3D" id="1.25.40.390">
    <property type="match status" value="1"/>
</dbReference>
<dbReference type="Pfam" id="PF14322">
    <property type="entry name" value="SusD-like_3"/>
    <property type="match status" value="1"/>
</dbReference>
<dbReference type="InterPro" id="IPR033985">
    <property type="entry name" value="SusD-like_N"/>
</dbReference>
<dbReference type="Proteomes" id="UP000199041">
    <property type="component" value="Unassembled WGS sequence"/>
</dbReference>
<feature type="domain" description="SusD-like N-terminal" evidence="7">
    <location>
        <begin position="82"/>
        <end position="240"/>
    </location>
</feature>
<organism evidence="8 9">
    <name type="scientific">Arachidicoccus rhizosphaerae</name>
    <dbReference type="NCBI Taxonomy" id="551991"/>
    <lineage>
        <taxon>Bacteria</taxon>
        <taxon>Pseudomonadati</taxon>
        <taxon>Bacteroidota</taxon>
        <taxon>Chitinophagia</taxon>
        <taxon>Chitinophagales</taxon>
        <taxon>Chitinophagaceae</taxon>
        <taxon>Arachidicoccus</taxon>
    </lineage>
</organism>
<evidence type="ECO:0000256" key="2">
    <source>
        <dbReference type="ARBA" id="ARBA00006275"/>
    </source>
</evidence>
<gene>
    <name evidence="8" type="ORF">SAMN05192529_110129</name>
</gene>
<protein>
    <submittedName>
        <fullName evidence="8">Starch-binding associating with outer membrane</fullName>
    </submittedName>
</protein>
<comment type="similarity">
    <text evidence="2">Belongs to the SusD family.</text>
</comment>
<dbReference type="RefSeq" id="WP_091397704.1">
    <property type="nucleotide sequence ID" value="NZ_FNQY01000010.1"/>
</dbReference>
<sequence>MLTIQFKYKALLAISLAGIITASSCKKDYLDSKPLSFYTPATTYNTAAGLKGALVACERNLRYNWSGDGAPEITQLIFSDIAVDGTDDKSGPAQNMDLQITPDAINSTNDNADHNRIFYFWHQGYADIKYANTVITYIDEPKWDTTDQAQLATRNDLLGQAYFHRAFRYYELTNEFGDVPWVGRLYNEPKLDFQTVDRTVILKQIQSDMQFAVKWVTDEGKAKGEVTKGACQHLLAKIDLALGDFDGAIQASTDLIDGGNYHLMTDRFGQDANNATKNVVWDLHLNSNKDISANKEALMLVIDKPDMDGKFSGGTQIMRQTMPYLAGGKIKTPMGNNGVSDKVDIEYSYTATMGRGLGRCRPSWYTEKAIWADAGNDLRHAPGNWVKMEDFVYNEPTLKGKDPYYGKHLQLYDGNTLLCSDTLRDWFEFPFYKLYIPDDINTPPRGGNGDWYVFRLAETYLVRAEAYFWKGDLASAATDINKVRERAKATPIRASDVSIATILDERARELYYEEERKVELTRIAYLFAQSGKSYKGHTYSTANFTTSNFWYDRVLECNNFYKNNTVTPHGDMYKISPYQVLWPVPQSAIDANTGAQINQNAGYSGAEKNVAALKSIPED</sequence>
<dbReference type="InterPro" id="IPR012944">
    <property type="entry name" value="SusD_RagB_dom"/>
</dbReference>
<dbReference type="Pfam" id="PF07980">
    <property type="entry name" value="SusD_RagB"/>
    <property type="match status" value="1"/>
</dbReference>
<evidence type="ECO:0000259" key="6">
    <source>
        <dbReference type="Pfam" id="PF07980"/>
    </source>
</evidence>
<evidence type="ECO:0000313" key="8">
    <source>
        <dbReference type="EMBL" id="SEA20937.1"/>
    </source>
</evidence>
<accession>A0A1H3ZB89</accession>
<evidence type="ECO:0000256" key="4">
    <source>
        <dbReference type="ARBA" id="ARBA00023136"/>
    </source>
</evidence>
<keyword evidence="5" id="KW-0998">Cell outer membrane</keyword>
<keyword evidence="9" id="KW-1185">Reference proteome</keyword>
<feature type="domain" description="RagB/SusD" evidence="6">
    <location>
        <begin position="334"/>
        <end position="603"/>
    </location>
</feature>
<dbReference type="PROSITE" id="PS51257">
    <property type="entry name" value="PROKAR_LIPOPROTEIN"/>
    <property type="match status" value="1"/>
</dbReference>